<dbReference type="Proteomes" id="UP001284601">
    <property type="component" value="Unassembled WGS sequence"/>
</dbReference>
<gene>
    <name evidence="4" type="ORF">R7226_30470</name>
</gene>
<evidence type="ECO:0000313" key="4">
    <source>
        <dbReference type="EMBL" id="MDW5598723.1"/>
    </source>
</evidence>
<accession>A0ABU4HZV8</accession>
<protein>
    <recommendedName>
        <fullName evidence="3">Inositol-1-monophosphatase</fullName>
        <ecNumber evidence="3">3.1.3.25</ecNumber>
    </recommendedName>
</protein>
<reference evidence="4 5" key="2">
    <citation type="submission" date="2023-10" db="EMBL/GenBank/DDBJ databases">
        <authorList>
            <person name="Han X.F."/>
        </authorList>
    </citation>
    <scope>NUCLEOTIDE SEQUENCE [LARGE SCALE GENOMIC DNA]</scope>
    <source>
        <strain evidence="4 5">KCTC 39840</strain>
    </source>
</reference>
<comment type="similarity">
    <text evidence="3">Belongs to the inositol monophosphatase superfamily.</text>
</comment>
<dbReference type="Pfam" id="PF00459">
    <property type="entry name" value="Inositol_P"/>
    <property type="match status" value="1"/>
</dbReference>
<evidence type="ECO:0000256" key="2">
    <source>
        <dbReference type="ARBA" id="ARBA00001946"/>
    </source>
</evidence>
<dbReference type="EMBL" id="JAWSTH010000171">
    <property type="protein sequence ID" value="MDW5598723.1"/>
    <property type="molecule type" value="Genomic_DNA"/>
</dbReference>
<dbReference type="EC" id="3.1.3.25" evidence="3"/>
<sequence>MTSSSADASTDTPTIETELLQVARDAARASAEVLLHYYGNARGVRTKSTDTDLVSEADVNAERAIRALLAERRPGDAVLGEEGGETPPTGESGIRWIVDPLDGTVNYLFQYPQWSVSIAAEDRHGTIVGVVWDPVREEEFAATRSGAPTLNGAPIAASQQSDLSQVLVATGFAYDARIRARQAEVLSGLITRVRDIRRGGSAAIDLCWTAAGRTDAYYERGIHPWDYAAGALICERAGLAVRELPADHELPFGLAVAPPALVDHLHALVID</sequence>
<reference evidence="5" key="1">
    <citation type="submission" date="2023-07" db="EMBL/GenBank/DDBJ databases">
        <title>Conexibacter stalactiti sp. nov., isolated from stalactites in a lava cave and emended description of the genus Conexibacter.</title>
        <authorList>
            <person name="Lee S.D."/>
        </authorList>
    </citation>
    <scope>NUCLEOTIDE SEQUENCE [LARGE SCALE GENOMIC DNA]</scope>
    <source>
        <strain evidence="5">KCTC 39840</strain>
    </source>
</reference>
<evidence type="ECO:0000256" key="1">
    <source>
        <dbReference type="ARBA" id="ARBA00001033"/>
    </source>
</evidence>
<organism evidence="4 5">
    <name type="scientific">Conexibacter stalactiti</name>
    <dbReference type="NCBI Taxonomy" id="1940611"/>
    <lineage>
        <taxon>Bacteria</taxon>
        <taxon>Bacillati</taxon>
        <taxon>Actinomycetota</taxon>
        <taxon>Thermoleophilia</taxon>
        <taxon>Solirubrobacterales</taxon>
        <taxon>Conexibacteraceae</taxon>
        <taxon>Conexibacter</taxon>
    </lineage>
</organism>
<comment type="catalytic activity">
    <reaction evidence="1 3">
        <text>a myo-inositol phosphate + H2O = myo-inositol + phosphate</text>
        <dbReference type="Rhea" id="RHEA:24056"/>
        <dbReference type="ChEBI" id="CHEBI:15377"/>
        <dbReference type="ChEBI" id="CHEBI:17268"/>
        <dbReference type="ChEBI" id="CHEBI:43474"/>
        <dbReference type="ChEBI" id="CHEBI:84139"/>
        <dbReference type="EC" id="3.1.3.25"/>
    </reaction>
</comment>
<dbReference type="InterPro" id="IPR000760">
    <property type="entry name" value="Inositol_monophosphatase-like"/>
</dbReference>
<keyword evidence="3" id="KW-0479">Metal-binding</keyword>
<keyword evidence="3 4" id="KW-0378">Hydrolase</keyword>
<evidence type="ECO:0000313" key="5">
    <source>
        <dbReference type="Proteomes" id="UP001284601"/>
    </source>
</evidence>
<keyword evidence="3" id="KW-0460">Magnesium</keyword>
<comment type="cofactor">
    <cofactor evidence="2 3">
        <name>Mg(2+)</name>
        <dbReference type="ChEBI" id="CHEBI:18420"/>
    </cofactor>
</comment>
<proteinExistence type="inferred from homology"/>
<dbReference type="RefSeq" id="WP_318601291.1">
    <property type="nucleotide sequence ID" value="NZ_JAWSTH010000171.1"/>
</dbReference>
<keyword evidence="5" id="KW-1185">Reference proteome</keyword>
<dbReference type="GO" id="GO:0016787">
    <property type="term" value="F:hydrolase activity"/>
    <property type="evidence" value="ECO:0007669"/>
    <property type="project" value="UniProtKB-KW"/>
</dbReference>
<dbReference type="CDD" id="cd01639">
    <property type="entry name" value="IMPase"/>
    <property type="match status" value="1"/>
</dbReference>
<dbReference type="PANTHER" id="PTHR20854">
    <property type="entry name" value="INOSITOL MONOPHOSPHATASE"/>
    <property type="match status" value="1"/>
</dbReference>
<evidence type="ECO:0000256" key="3">
    <source>
        <dbReference type="RuleBase" id="RU364068"/>
    </source>
</evidence>
<dbReference type="SUPFAM" id="SSF56655">
    <property type="entry name" value="Carbohydrate phosphatase"/>
    <property type="match status" value="1"/>
</dbReference>
<dbReference type="PRINTS" id="PR00377">
    <property type="entry name" value="IMPHPHTASES"/>
</dbReference>
<dbReference type="Gene3D" id="3.40.190.80">
    <property type="match status" value="1"/>
</dbReference>
<dbReference type="InterPro" id="IPR033942">
    <property type="entry name" value="IMPase"/>
</dbReference>
<dbReference type="Gene3D" id="3.30.540.10">
    <property type="entry name" value="Fructose-1,6-Bisphosphatase, subunit A, domain 1"/>
    <property type="match status" value="1"/>
</dbReference>
<comment type="caution">
    <text evidence="4">The sequence shown here is derived from an EMBL/GenBank/DDBJ whole genome shotgun (WGS) entry which is preliminary data.</text>
</comment>
<name>A0ABU4HZV8_9ACTN</name>
<dbReference type="PANTHER" id="PTHR20854:SF4">
    <property type="entry name" value="INOSITOL-1-MONOPHOSPHATASE-RELATED"/>
    <property type="match status" value="1"/>
</dbReference>